<accession>A0A0H5QNC4</accession>
<evidence type="ECO:0000313" key="1">
    <source>
        <dbReference type="EMBL" id="CRZ02871.1"/>
    </source>
</evidence>
<reference evidence="1" key="1">
    <citation type="submission" date="2015-04" db="EMBL/GenBank/DDBJ databases">
        <title>The genome sequence of the plant pathogenic Rhizarian Plasmodiophora brassicae reveals insights in its biotrophic life cycle and the origin of chitin synthesis.</title>
        <authorList>
            <person name="Schwelm A."/>
            <person name="Fogelqvist J."/>
            <person name="Knaust A."/>
            <person name="Julke S."/>
            <person name="Lilja T."/>
            <person name="Dhandapani V."/>
            <person name="Bonilla-Rosso G."/>
            <person name="Karlsson M."/>
            <person name="Shevchenko A."/>
            <person name="Choi S.R."/>
            <person name="Kim H.G."/>
            <person name="Park J.Y."/>
            <person name="Lim Y.P."/>
            <person name="Ludwig-Muller J."/>
            <person name="Dixelius C."/>
        </authorList>
    </citation>
    <scope>NUCLEOTIDE SEQUENCE</scope>
    <source>
        <tissue evidence="1">Potato root galls</tissue>
    </source>
</reference>
<feature type="non-terminal residue" evidence="1">
    <location>
        <position position="1"/>
    </location>
</feature>
<protein>
    <submittedName>
        <fullName evidence="1">Uncharacterized protein</fullName>
    </submittedName>
</protein>
<dbReference type="AlphaFoldDB" id="A0A0H5QNC4"/>
<proteinExistence type="predicted"/>
<dbReference type="EMBL" id="HACM01002429">
    <property type="protein sequence ID" value="CRZ02871.1"/>
    <property type="molecule type" value="Transcribed_RNA"/>
</dbReference>
<sequence length="102" mass="11173">LRGFSALRADDFGGLCQEAAVSVLTTSLTCLQSKLDQQANDEEKGSPPQNLNRLLTLVDQLPPVGALPWEDLQSGYSTHLPKGFELRDIESFAPEIQQFVSI</sequence>
<name>A0A0H5QNC4_9EUKA</name>
<organism evidence="1">
    <name type="scientific">Spongospora subterranea</name>
    <dbReference type="NCBI Taxonomy" id="70186"/>
    <lineage>
        <taxon>Eukaryota</taxon>
        <taxon>Sar</taxon>
        <taxon>Rhizaria</taxon>
        <taxon>Endomyxa</taxon>
        <taxon>Phytomyxea</taxon>
        <taxon>Plasmodiophorida</taxon>
        <taxon>Plasmodiophoridae</taxon>
        <taxon>Spongospora</taxon>
    </lineage>
</organism>